<keyword evidence="3" id="KW-1185">Reference proteome</keyword>
<feature type="region of interest" description="Disordered" evidence="1">
    <location>
        <begin position="1"/>
        <end position="44"/>
    </location>
</feature>
<dbReference type="GeneID" id="81430018"/>
<proteinExistence type="predicted"/>
<evidence type="ECO:0000313" key="2">
    <source>
        <dbReference type="EMBL" id="KAJ5157618.1"/>
    </source>
</evidence>
<dbReference type="Proteomes" id="UP001149163">
    <property type="component" value="Unassembled WGS sequence"/>
</dbReference>
<evidence type="ECO:0000313" key="3">
    <source>
        <dbReference type="Proteomes" id="UP001149163"/>
    </source>
</evidence>
<reference evidence="2" key="1">
    <citation type="submission" date="2022-11" db="EMBL/GenBank/DDBJ databases">
        <authorList>
            <person name="Petersen C."/>
        </authorList>
    </citation>
    <scope>NUCLEOTIDE SEQUENCE</scope>
    <source>
        <strain evidence="2">IBT 26290</strain>
    </source>
</reference>
<protein>
    <submittedName>
        <fullName evidence="2">Uncharacterized protein</fullName>
    </submittedName>
</protein>
<gene>
    <name evidence="2" type="ORF">N7482_008718</name>
</gene>
<dbReference type="EMBL" id="JAPQKN010000006">
    <property type="protein sequence ID" value="KAJ5157618.1"/>
    <property type="molecule type" value="Genomic_DNA"/>
</dbReference>
<feature type="compositionally biased region" description="Basic and acidic residues" evidence="1">
    <location>
        <begin position="1"/>
        <end position="15"/>
    </location>
</feature>
<dbReference type="AlphaFoldDB" id="A0A9W9LIT5"/>
<evidence type="ECO:0000256" key="1">
    <source>
        <dbReference type="SAM" id="MobiDB-lite"/>
    </source>
</evidence>
<reference evidence="2" key="2">
    <citation type="journal article" date="2023" name="IMA Fungus">
        <title>Comparative genomic study of the Penicillium genus elucidates a diverse pangenome and 15 lateral gene transfer events.</title>
        <authorList>
            <person name="Petersen C."/>
            <person name="Sorensen T."/>
            <person name="Nielsen M.R."/>
            <person name="Sondergaard T.E."/>
            <person name="Sorensen J.L."/>
            <person name="Fitzpatrick D.A."/>
            <person name="Frisvad J.C."/>
            <person name="Nielsen K.L."/>
        </authorList>
    </citation>
    <scope>NUCLEOTIDE SEQUENCE</scope>
    <source>
        <strain evidence="2">IBT 26290</strain>
    </source>
</reference>
<organism evidence="2 3">
    <name type="scientific">Penicillium canariense</name>
    <dbReference type="NCBI Taxonomy" id="189055"/>
    <lineage>
        <taxon>Eukaryota</taxon>
        <taxon>Fungi</taxon>
        <taxon>Dikarya</taxon>
        <taxon>Ascomycota</taxon>
        <taxon>Pezizomycotina</taxon>
        <taxon>Eurotiomycetes</taxon>
        <taxon>Eurotiomycetidae</taxon>
        <taxon>Eurotiales</taxon>
        <taxon>Aspergillaceae</taxon>
        <taxon>Penicillium</taxon>
    </lineage>
</organism>
<dbReference type="RefSeq" id="XP_056540607.1">
    <property type="nucleotide sequence ID" value="XM_056690842.1"/>
</dbReference>
<comment type="caution">
    <text evidence="2">The sequence shown here is derived from an EMBL/GenBank/DDBJ whole genome shotgun (WGS) entry which is preliminary data.</text>
</comment>
<sequence>MPDAPRTPEKSKDTPKPTTSPPAAAGSSNTGGSPSSPSSASQREIDLQYIGTWVSSATPSPLTPPLLAKELFH</sequence>
<name>A0A9W9LIT5_9EURO</name>
<feature type="compositionally biased region" description="Low complexity" evidence="1">
    <location>
        <begin position="21"/>
        <end position="41"/>
    </location>
</feature>
<accession>A0A9W9LIT5</accession>